<dbReference type="Pfam" id="PF04300">
    <property type="entry name" value="FBA"/>
    <property type="match status" value="1"/>
</dbReference>
<dbReference type="PANTHER" id="PTHR12125">
    <property type="entry name" value="F-BOX ONLY PROTEIN 6-LIKE PROTEIN"/>
    <property type="match status" value="1"/>
</dbReference>
<evidence type="ECO:0000313" key="2">
    <source>
        <dbReference type="Ensembl" id="ENSNMLP00000043003.1"/>
    </source>
</evidence>
<dbReference type="Proteomes" id="UP000694523">
    <property type="component" value="Unplaced"/>
</dbReference>
<dbReference type="SMART" id="SM01198">
    <property type="entry name" value="FBA"/>
    <property type="match status" value="1"/>
</dbReference>
<dbReference type="GO" id="GO:0006516">
    <property type="term" value="P:glycoprotein catabolic process"/>
    <property type="evidence" value="ECO:0007669"/>
    <property type="project" value="TreeGrafter"/>
</dbReference>
<reference evidence="2" key="1">
    <citation type="submission" date="2025-08" db="UniProtKB">
        <authorList>
            <consortium name="Ensembl"/>
        </authorList>
    </citation>
    <scope>IDENTIFICATION</scope>
</reference>
<dbReference type="PROSITE" id="PS51114">
    <property type="entry name" value="FBA"/>
    <property type="match status" value="1"/>
</dbReference>
<sequence length="175" mass="20032">LFVQLLQKLVCVTEGLQFWELVENGGDGWKVEEIPGGCGHKFAPDICKHFVTSSRLCRKRQVINLLNNGFSAERLDNQPLVKIKDWFSGRTDCGCTYQITVCLLDEKQEVMQRFKPKAITLDPVTNYCAWQPMSHTFSDYGPGLRFISFEHGGRDTKDWKGWYGVRVTSSSVEIY</sequence>
<dbReference type="FunFam" id="2.60.120.260:FF:000012">
    <property type="entry name" value="F-box only protein 2"/>
    <property type="match status" value="1"/>
</dbReference>
<dbReference type="GO" id="GO:0036503">
    <property type="term" value="P:ERAD pathway"/>
    <property type="evidence" value="ECO:0007669"/>
    <property type="project" value="TreeGrafter"/>
</dbReference>
<dbReference type="GO" id="GO:0019005">
    <property type="term" value="C:SCF ubiquitin ligase complex"/>
    <property type="evidence" value="ECO:0007669"/>
    <property type="project" value="TreeGrafter"/>
</dbReference>
<evidence type="ECO:0000313" key="3">
    <source>
        <dbReference type="Proteomes" id="UP000694523"/>
    </source>
</evidence>
<dbReference type="Ensembl" id="ENSNMLT00000047747.1">
    <property type="protein sequence ID" value="ENSNMLP00000043003.1"/>
    <property type="gene ID" value="ENSNMLG00000026156.1"/>
</dbReference>
<reference evidence="2" key="2">
    <citation type="submission" date="2025-09" db="UniProtKB">
        <authorList>
            <consortium name="Ensembl"/>
        </authorList>
    </citation>
    <scope>IDENTIFICATION</scope>
</reference>
<protein>
    <recommendedName>
        <fullName evidence="1">FBA domain-containing protein</fullName>
    </recommendedName>
</protein>
<dbReference type="InterPro" id="IPR039752">
    <property type="entry name" value="F-box_only"/>
</dbReference>
<name>A0A8C6UYA9_9GOBI</name>
<evidence type="ECO:0000259" key="1">
    <source>
        <dbReference type="PROSITE" id="PS51114"/>
    </source>
</evidence>
<dbReference type="InterPro" id="IPR007397">
    <property type="entry name" value="F-box-assoc_dom"/>
</dbReference>
<dbReference type="SUPFAM" id="SSF49785">
    <property type="entry name" value="Galactose-binding domain-like"/>
    <property type="match status" value="1"/>
</dbReference>
<accession>A0A8C6UYA9</accession>
<dbReference type="GO" id="GO:0061630">
    <property type="term" value="F:ubiquitin protein ligase activity"/>
    <property type="evidence" value="ECO:0007669"/>
    <property type="project" value="TreeGrafter"/>
</dbReference>
<dbReference type="PANTHER" id="PTHR12125:SF11">
    <property type="entry name" value="F-BOX ONLY PROTEIN 2"/>
    <property type="match status" value="1"/>
</dbReference>
<dbReference type="Gene3D" id="2.60.120.260">
    <property type="entry name" value="Galactose-binding domain-like"/>
    <property type="match status" value="1"/>
</dbReference>
<dbReference type="GO" id="GO:0031146">
    <property type="term" value="P:SCF-dependent proteasomal ubiquitin-dependent protein catabolic process"/>
    <property type="evidence" value="ECO:0007669"/>
    <property type="project" value="TreeGrafter"/>
</dbReference>
<dbReference type="AlphaFoldDB" id="A0A8C6UYA9"/>
<organism evidence="2 3">
    <name type="scientific">Neogobius melanostomus</name>
    <name type="common">round goby</name>
    <dbReference type="NCBI Taxonomy" id="47308"/>
    <lineage>
        <taxon>Eukaryota</taxon>
        <taxon>Metazoa</taxon>
        <taxon>Chordata</taxon>
        <taxon>Craniata</taxon>
        <taxon>Vertebrata</taxon>
        <taxon>Euteleostomi</taxon>
        <taxon>Actinopterygii</taxon>
        <taxon>Neopterygii</taxon>
        <taxon>Teleostei</taxon>
        <taxon>Neoteleostei</taxon>
        <taxon>Acanthomorphata</taxon>
        <taxon>Gobiaria</taxon>
        <taxon>Gobiiformes</taxon>
        <taxon>Gobioidei</taxon>
        <taxon>Gobiidae</taxon>
        <taxon>Benthophilinae</taxon>
        <taxon>Neogobiini</taxon>
        <taxon>Neogobius</taxon>
    </lineage>
</organism>
<dbReference type="GO" id="GO:0005737">
    <property type="term" value="C:cytoplasm"/>
    <property type="evidence" value="ECO:0007669"/>
    <property type="project" value="UniProtKB-ARBA"/>
</dbReference>
<feature type="domain" description="FBA" evidence="1">
    <location>
        <begin position="1"/>
        <end position="175"/>
    </location>
</feature>
<proteinExistence type="predicted"/>
<keyword evidence="3" id="KW-1185">Reference proteome</keyword>
<dbReference type="InterPro" id="IPR008979">
    <property type="entry name" value="Galactose-bd-like_sf"/>
</dbReference>